<dbReference type="Proteomes" id="UP000789525">
    <property type="component" value="Unassembled WGS sequence"/>
</dbReference>
<proteinExistence type="predicted"/>
<evidence type="ECO:0000313" key="2">
    <source>
        <dbReference type="Proteomes" id="UP000789525"/>
    </source>
</evidence>
<reference evidence="1" key="1">
    <citation type="submission" date="2021-06" db="EMBL/GenBank/DDBJ databases">
        <authorList>
            <person name="Kallberg Y."/>
            <person name="Tangrot J."/>
            <person name="Rosling A."/>
        </authorList>
    </citation>
    <scope>NUCLEOTIDE SEQUENCE</scope>
    <source>
        <strain evidence="1">CL356</strain>
    </source>
</reference>
<feature type="non-terminal residue" evidence="1">
    <location>
        <position position="1"/>
    </location>
</feature>
<name>A0ACA9QD88_9GLOM</name>
<organism evidence="1 2">
    <name type="scientific">Acaulospora colombiana</name>
    <dbReference type="NCBI Taxonomy" id="27376"/>
    <lineage>
        <taxon>Eukaryota</taxon>
        <taxon>Fungi</taxon>
        <taxon>Fungi incertae sedis</taxon>
        <taxon>Mucoromycota</taxon>
        <taxon>Glomeromycotina</taxon>
        <taxon>Glomeromycetes</taxon>
        <taxon>Diversisporales</taxon>
        <taxon>Acaulosporaceae</taxon>
        <taxon>Acaulospora</taxon>
    </lineage>
</organism>
<comment type="caution">
    <text evidence="1">The sequence shown here is derived from an EMBL/GenBank/DDBJ whole genome shotgun (WGS) entry which is preliminary data.</text>
</comment>
<accession>A0ACA9QD88</accession>
<dbReference type="EMBL" id="CAJVPT010049391">
    <property type="protein sequence ID" value="CAG8743873.1"/>
    <property type="molecule type" value="Genomic_DNA"/>
</dbReference>
<gene>
    <name evidence="1" type="ORF">ACOLOM_LOCUS12322</name>
</gene>
<keyword evidence="2" id="KW-1185">Reference proteome</keyword>
<protein>
    <submittedName>
        <fullName evidence="1">9011_t:CDS:1</fullName>
    </submittedName>
</protein>
<sequence>KFGGEGREENNGNGRKMMLLESTRSDPVGSSRPKLYLPWGGQAGTRGKGKNTVIHMEGHLPHRRISFSPFKALCPPTANY</sequence>
<evidence type="ECO:0000313" key="1">
    <source>
        <dbReference type="EMBL" id="CAG8743873.1"/>
    </source>
</evidence>